<feature type="transmembrane region" description="Helical" evidence="7">
    <location>
        <begin position="101"/>
        <end position="123"/>
    </location>
</feature>
<feature type="transmembrane region" description="Helical" evidence="7">
    <location>
        <begin position="426"/>
        <end position="448"/>
    </location>
</feature>
<organism evidence="9 10">
    <name type="scientific">Sphaerulina musiva (strain SO2202)</name>
    <name type="common">Poplar stem canker fungus</name>
    <name type="synonym">Septoria musiva</name>
    <dbReference type="NCBI Taxonomy" id="692275"/>
    <lineage>
        <taxon>Eukaryota</taxon>
        <taxon>Fungi</taxon>
        <taxon>Dikarya</taxon>
        <taxon>Ascomycota</taxon>
        <taxon>Pezizomycotina</taxon>
        <taxon>Dothideomycetes</taxon>
        <taxon>Dothideomycetidae</taxon>
        <taxon>Mycosphaerellales</taxon>
        <taxon>Mycosphaerellaceae</taxon>
        <taxon>Sphaerulina</taxon>
    </lineage>
</organism>
<reference evidence="9 10" key="1">
    <citation type="journal article" date="2012" name="PLoS Pathog.">
        <title>Diverse lifestyles and strategies of plant pathogenesis encoded in the genomes of eighteen Dothideomycetes fungi.</title>
        <authorList>
            <person name="Ohm R.A."/>
            <person name="Feau N."/>
            <person name="Henrissat B."/>
            <person name="Schoch C.L."/>
            <person name="Horwitz B.A."/>
            <person name="Barry K.W."/>
            <person name="Condon B.J."/>
            <person name="Copeland A.C."/>
            <person name="Dhillon B."/>
            <person name="Glaser F."/>
            <person name="Hesse C.N."/>
            <person name="Kosti I."/>
            <person name="LaButti K."/>
            <person name="Lindquist E.A."/>
            <person name="Lucas S."/>
            <person name="Salamov A.A."/>
            <person name="Bradshaw R.E."/>
            <person name="Ciuffetti L."/>
            <person name="Hamelin R.C."/>
            <person name="Kema G.H.J."/>
            <person name="Lawrence C."/>
            <person name="Scott J.A."/>
            <person name="Spatafora J.W."/>
            <person name="Turgeon B.G."/>
            <person name="de Wit P.J.G.M."/>
            <person name="Zhong S."/>
            <person name="Goodwin S.B."/>
            <person name="Grigoriev I.V."/>
        </authorList>
    </citation>
    <scope>NUCLEOTIDE SEQUENCE [LARGE SCALE GENOMIC DNA]</scope>
    <source>
        <strain evidence="9 10">SO2202</strain>
    </source>
</reference>
<dbReference type="eggNOG" id="KOG1286">
    <property type="taxonomic scope" value="Eukaryota"/>
</dbReference>
<dbReference type="Pfam" id="PF00324">
    <property type="entry name" value="AA_permease"/>
    <property type="match status" value="1"/>
</dbReference>
<gene>
    <name evidence="9" type="ORF">SEPMUDRAFT_85868</name>
</gene>
<evidence type="ECO:0000256" key="4">
    <source>
        <dbReference type="ARBA" id="ARBA00022970"/>
    </source>
</evidence>
<sequence length="518" mass="57275">MHGHFEEVIHVKQGLHQRHIQMIALAGTIGTGLFLSSGRAVAHAGPLGAWLGYSIIGIAVCSVVLAVAEMGALVPLSGSVVRFSEFFVDPALAFANGWNMIYSYAVSIPSEIVAAAVLVEFWTGDEVNSAVWITVFGALIIISSLLFVRVFGELEFGFSMIKIFLVIFLNILSLVITCGGGPSGKSIGFQYWRNPGPFVQYLGVSGSLGQFMGFWSTFNNAVYAYGGIHAIVIAAAETKNPRQAIPMAAKRIFWRVLIFYVITIFMVGLVVPSNDRNLLEWTGTATQSPFVIAAKRAGIKGVPSFINAMVLTSAWSAANSNMLAGSRVLFGMANAGQAPKIFARLNRFSIPWIAVGLLSIFMALGYMTLEDTASTAFTWLQDLVAVSTLTDWIIVLITYLRFYYGCKAQGIDRRRELPWAAPFQPWFSWASLILFLVLLLTSGYTVFIHGHWDTETFISSYFNIPFTLILYVGYKFWFKTETIAVKDLPIRGFINVARDNPEEKIPEKKGWRKLNVLW</sequence>
<protein>
    <recommendedName>
        <fullName evidence="8">Amino acid permease/ SLC12A domain-containing protein</fullName>
    </recommendedName>
</protein>
<feature type="transmembrane region" description="Helical" evidence="7">
    <location>
        <begin position="156"/>
        <end position="177"/>
    </location>
</feature>
<dbReference type="OMA" id="FSMLKIM"/>
<dbReference type="GO" id="GO:0015171">
    <property type="term" value="F:amino acid transmembrane transporter activity"/>
    <property type="evidence" value="ECO:0007669"/>
    <property type="project" value="TreeGrafter"/>
</dbReference>
<feature type="transmembrane region" description="Helical" evidence="7">
    <location>
        <begin position="350"/>
        <end position="369"/>
    </location>
</feature>
<evidence type="ECO:0000313" key="10">
    <source>
        <dbReference type="Proteomes" id="UP000016931"/>
    </source>
</evidence>
<dbReference type="GO" id="GO:0016020">
    <property type="term" value="C:membrane"/>
    <property type="evidence" value="ECO:0007669"/>
    <property type="project" value="UniProtKB-SubCell"/>
</dbReference>
<proteinExistence type="predicted"/>
<keyword evidence="2" id="KW-0813">Transport</keyword>
<feature type="transmembrane region" description="Helical" evidence="7">
    <location>
        <begin position="130"/>
        <end position="150"/>
    </location>
</feature>
<dbReference type="HOGENOM" id="CLU_007946_12_1_1"/>
<dbReference type="OrthoDB" id="3900342at2759"/>
<dbReference type="FunFam" id="1.20.1740.10:FF:000006">
    <property type="entry name" value="General amino acid permease"/>
    <property type="match status" value="1"/>
</dbReference>
<evidence type="ECO:0000256" key="2">
    <source>
        <dbReference type="ARBA" id="ARBA00022448"/>
    </source>
</evidence>
<evidence type="ECO:0000256" key="7">
    <source>
        <dbReference type="SAM" id="Phobius"/>
    </source>
</evidence>
<feature type="transmembrane region" description="Helical" evidence="7">
    <location>
        <begin position="50"/>
        <end position="81"/>
    </location>
</feature>
<feature type="transmembrane region" description="Helical" evidence="7">
    <location>
        <begin position="305"/>
        <end position="330"/>
    </location>
</feature>
<dbReference type="AlphaFoldDB" id="M3AYN4"/>
<evidence type="ECO:0000259" key="8">
    <source>
        <dbReference type="Pfam" id="PF00324"/>
    </source>
</evidence>
<evidence type="ECO:0000256" key="1">
    <source>
        <dbReference type="ARBA" id="ARBA00004141"/>
    </source>
</evidence>
<keyword evidence="10" id="KW-1185">Reference proteome</keyword>
<evidence type="ECO:0000256" key="3">
    <source>
        <dbReference type="ARBA" id="ARBA00022692"/>
    </source>
</evidence>
<feature type="transmembrane region" description="Helical" evidence="7">
    <location>
        <begin position="252"/>
        <end position="271"/>
    </location>
</feature>
<dbReference type="EMBL" id="KB456264">
    <property type="protein sequence ID" value="EMF12667.1"/>
    <property type="molecule type" value="Genomic_DNA"/>
</dbReference>
<keyword evidence="5 7" id="KW-1133">Transmembrane helix</keyword>
<feature type="transmembrane region" description="Helical" evidence="7">
    <location>
        <begin position="460"/>
        <end position="478"/>
    </location>
</feature>
<comment type="subcellular location">
    <subcellularLocation>
        <location evidence="1">Membrane</location>
        <topology evidence="1">Multi-pass membrane protein</topology>
    </subcellularLocation>
</comment>
<feature type="domain" description="Amino acid permease/ SLC12A" evidence="8">
    <location>
        <begin position="19"/>
        <end position="481"/>
    </location>
</feature>
<evidence type="ECO:0000256" key="5">
    <source>
        <dbReference type="ARBA" id="ARBA00022989"/>
    </source>
</evidence>
<dbReference type="GeneID" id="27907533"/>
<dbReference type="PANTHER" id="PTHR43341">
    <property type="entry name" value="AMINO ACID PERMEASE"/>
    <property type="match status" value="1"/>
</dbReference>
<name>M3AYN4_SPHMS</name>
<evidence type="ECO:0000256" key="6">
    <source>
        <dbReference type="ARBA" id="ARBA00023136"/>
    </source>
</evidence>
<dbReference type="Gene3D" id="1.20.1740.10">
    <property type="entry name" value="Amino acid/polyamine transporter I"/>
    <property type="match status" value="1"/>
</dbReference>
<dbReference type="InterPro" id="IPR004841">
    <property type="entry name" value="AA-permease/SLC12A_dom"/>
</dbReference>
<keyword evidence="6 7" id="KW-0472">Membrane</keyword>
<feature type="transmembrane region" description="Helical" evidence="7">
    <location>
        <begin position="20"/>
        <end position="38"/>
    </location>
</feature>
<dbReference type="Proteomes" id="UP000016931">
    <property type="component" value="Unassembled WGS sequence"/>
</dbReference>
<keyword evidence="4" id="KW-0029">Amino-acid transport</keyword>
<accession>M3AYN4</accession>
<keyword evidence="3 7" id="KW-0812">Transmembrane</keyword>
<feature type="transmembrane region" description="Helical" evidence="7">
    <location>
        <begin position="389"/>
        <end position="406"/>
    </location>
</feature>
<dbReference type="RefSeq" id="XP_016760788.1">
    <property type="nucleotide sequence ID" value="XM_016910396.1"/>
</dbReference>
<evidence type="ECO:0000313" key="9">
    <source>
        <dbReference type="EMBL" id="EMF12667.1"/>
    </source>
</evidence>
<dbReference type="InterPro" id="IPR050524">
    <property type="entry name" value="APC_YAT"/>
</dbReference>
<dbReference type="PANTHER" id="PTHR43341:SF18">
    <property type="entry name" value="AMINO ACID PERMEASE_ SLC12A DOMAIN-CONTAINING PROTEIN"/>
    <property type="match status" value="1"/>
</dbReference>
<dbReference type="PIRSF" id="PIRSF006060">
    <property type="entry name" value="AA_transporter"/>
    <property type="match status" value="1"/>
</dbReference>
<dbReference type="STRING" id="692275.M3AYN4"/>